<dbReference type="InterPro" id="IPR001036">
    <property type="entry name" value="Acrflvin-R"/>
</dbReference>
<keyword evidence="3" id="KW-1185">Reference proteome</keyword>
<dbReference type="Proteomes" id="UP000243745">
    <property type="component" value="Unassembled WGS sequence"/>
</dbReference>
<keyword evidence="1" id="KW-0812">Transmembrane</keyword>
<dbReference type="PANTHER" id="PTHR32063">
    <property type="match status" value="1"/>
</dbReference>
<feature type="transmembrane region" description="Helical" evidence="1">
    <location>
        <begin position="984"/>
        <end position="1007"/>
    </location>
</feature>
<feature type="transmembrane region" description="Helical" evidence="1">
    <location>
        <begin position="953"/>
        <end position="972"/>
    </location>
</feature>
<feature type="transmembrane region" description="Helical" evidence="1">
    <location>
        <begin position="852"/>
        <end position="871"/>
    </location>
</feature>
<feature type="transmembrane region" description="Helical" evidence="1">
    <location>
        <begin position="334"/>
        <end position="353"/>
    </location>
</feature>
<feature type="transmembrane region" description="Helical" evidence="1">
    <location>
        <begin position="360"/>
        <end position="380"/>
    </location>
</feature>
<feature type="transmembrane region" description="Helical" evidence="1">
    <location>
        <begin position="386"/>
        <end position="410"/>
    </location>
</feature>
<protein>
    <submittedName>
        <fullName evidence="2">Hydrophobic/amphiphilic exporter-1, HAE1 family</fullName>
    </submittedName>
</protein>
<dbReference type="AlphaFoldDB" id="A0A662ZG53"/>
<dbReference type="Gene3D" id="3.30.70.1440">
    <property type="entry name" value="Multidrug efflux transporter AcrB pore domain"/>
    <property type="match status" value="1"/>
</dbReference>
<proteinExistence type="predicted"/>
<reference evidence="2 3" key="1">
    <citation type="submission" date="2016-10" db="EMBL/GenBank/DDBJ databases">
        <authorList>
            <person name="Varghese N."/>
            <person name="Submissions S."/>
        </authorList>
    </citation>
    <scope>NUCLEOTIDE SEQUENCE [LARGE SCALE GENOMIC DNA]</scope>
    <source>
        <strain evidence="2 3">DSM 1361</strain>
    </source>
</reference>
<organism evidence="2 3">
    <name type="scientific">Ruminobacter amylophilus</name>
    <dbReference type="NCBI Taxonomy" id="867"/>
    <lineage>
        <taxon>Bacteria</taxon>
        <taxon>Pseudomonadati</taxon>
        <taxon>Pseudomonadota</taxon>
        <taxon>Gammaproteobacteria</taxon>
        <taxon>Aeromonadales</taxon>
        <taxon>Succinivibrionaceae</taxon>
        <taxon>Ruminobacter</taxon>
    </lineage>
</organism>
<dbReference type="Gene3D" id="3.30.2090.10">
    <property type="entry name" value="Multidrug efflux transporter AcrB TolC docking domain, DN and DC subdomains"/>
    <property type="match status" value="2"/>
</dbReference>
<keyword evidence="1" id="KW-0472">Membrane</keyword>
<dbReference type="Pfam" id="PF00873">
    <property type="entry name" value="ACR_tran"/>
    <property type="match status" value="1"/>
</dbReference>
<dbReference type="Gene3D" id="3.30.70.1320">
    <property type="entry name" value="Multidrug efflux transporter AcrB pore domain like"/>
    <property type="match status" value="1"/>
</dbReference>
<feature type="transmembrane region" description="Helical" evidence="1">
    <location>
        <begin position="878"/>
        <end position="898"/>
    </location>
</feature>
<feature type="transmembrane region" description="Helical" evidence="1">
    <location>
        <begin position="904"/>
        <end position="925"/>
    </location>
</feature>
<evidence type="ECO:0000313" key="2">
    <source>
        <dbReference type="EMBL" id="SFP19192.1"/>
    </source>
</evidence>
<dbReference type="SUPFAM" id="SSF82866">
    <property type="entry name" value="Multidrug efflux transporter AcrB transmembrane domain"/>
    <property type="match status" value="2"/>
</dbReference>
<evidence type="ECO:0000313" key="3">
    <source>
        <dbReference type="Proteomes" id="UP000243745"/>
    </source>
</evidence>
<feature type="transmembrane region" description="Helical" evidence="1">
    <location>
        <begin position="525"/>
        <end position="546"/>
    </location>
</feature>
<dbReference type="GO" id="GO:0005886">
    <property type="term" value="C:plasma membrane"/>
    <property type="evidence" value="ECO:0007669"/>
    <property type="project" value="TreeGrafter"/>
</dbReference>
<accession>A0A662ZG53</accession>
<feature type="transmembrane region" description="Helical" evidence="1">
    <location>
        <begin position="431"/>
        <end position="451"/>
    </location>
</feature>
<feature type="transmembrane region" description="Helical" evidence="1">
    <location>
        <begin position="463"/>
        <end position="490"/>
    </location>
</feature>
<dbReference type="GO" id="GO:0042910">
    <property type="term" value="F:xenobiotic transmembrane transporter activity"/>
    <property type="evidence" value="ECO:0007669"/>
    <property type="project" value="TreeGrafter"/>
</dbReference>
<dbReference type="OrthoDB" id="9757904at2"/>
<evidence type="ECO:0000256" key="1">
    <source>
        <dbReference type="SAM" id="Phobius"/>
    </source>
</evidence>
<feature type="transmembrane region" description="Helical" evidence="1">
    <location>
        <begin position="12"/>
        <end position="32"/>
    </location>
</feature>
<gene>
    <name evidence="2" type="ORF">SAMN02910344_00681</name>
</gene>
<dbReference type="SUPFAM" id="SSF82714">
    <property type="entry name" value="Multidrug efflux transporter AcrB TolC docking domain, DN and DC subdomains"/>
    <property type="match status" value="2"/>
</dbReference>
<sequence>MILSEVSIKRPIFASVMSLLLLIFGLVCFFRLPVRELPNIDYPSLTIVTTYSGASPEVIESKVTRIIENELSGISGINKITSNSRSGRSWISMEFKTGKNMLEAVSDARDAVSRARKKLPDDIDEPMVSRDSGDGEVVLWLNLSSSVVDRVKLSDYATNVLEKNLSLVDGVSQIELVGALEKVMYVRLIPQKMAVMGVTVEDIKRAIGYENIELPSGEIRNQDMVFPVQIKRVYIDNKTFELLPIRHDGMDKTIRLRDVATVEVKAKNEESIYHRNGISSIGIGVIPQSNANPLDVSKNIRKKVEELKQYLPEGFVLDTDFDSTVYIQNSITEVYETLAITVFLVIVVLYLFIGSWNTTLIPALTVPISLISSFIGAYFFGFSINIITLLSLILAIGLVVDDAIVMVENISFHIKKGEGVLAACWRGSGEVGFAIVSTSVVLIIIFLPLVFIQGVTGKMFIEFAVLLSLAVFFSSFVALTLSPALCGFVLKKKKEGRGISNLIDRVIRALENVYERFLRQMLRRVYLYPSILLAIIGFMVIFYQVIPHQLSPSEDRGVVYIYALGEEGASIHRMKRSMTALEDELLPMLGQGIVKSLSFSTPSLGQGSDQSGFVVIQLEDWNRRSVSSTEFIKFLNKKLKNIADLKVYIYQPGFKGTSGSPIKYVIKGNSFEQINDSVLKLIKDANEAGYIINADSNFSERTPEIEAVIDYDRAAVLGVTMTDISNALQTYLGGSTQTSFVENDSEYNVYIRAEEKLFRDITDIASLNIRTDSGQMVSLGSVAEFKLVAKARKLPHFDRQKAITISAHPAADKSLGEALDWMDAWCAKNLDKSMSVALNGESRNFRDSENEMMIVFLLSVLVTYLVLAAQFESLVHPVAIMITIPLGIFGGLLGLWIMKLSLNIYSEIGLLLLVGMVTKNGILIVEFANQLRKGSPDLITATIKASVRRIKPILMTSLTAIIGAVPLITATGSGFESRRAVGTVIFFGMSIATVVTLVVLPGFYYLLARYTKNPGYHQERLHNELSEIENKDGPVTHEVDHVGTKS</sequence>
<keyword evidence="1" id="KW-1133">Transmembrane helix</keyword>
<dbReference type="EMBL" id="FOXF01000008">
    <property type="protein sequence ID" value="SFP19192.1"/>
    <property type="molecule type" value="Genomic_DNA"/>
</dbReference>
<name>A0A662ZG53_9GAMM</name>
<dbReference type="InterPro" id="IPR027463">
    <property type="entry name" value="AcrB_DN_DC_subdom"/>
</dbReference>
<dbReference type="PRINTS" id="PR00702">
    <property type="entry name" value="ACRIFLAVINRP"/>
</dbReference>
<dbReference type="SUPFAM" id="SSF82693">
    <property type="entry name" value="Multidrug efflux transporter AcrB pore domain, PN1, PN2, PC1 and PC2 subdomains"/>
    <property type="match status" value="3"/>
</dbReference>
<dbReference type="PANTHER" id="PTHR32063:SF29">
    <property type="entry name" value="HAE1 FAMILY EFFLUX PUMP PERMEASE COMPONENT"/>
    <property type="match status" value="1"/>
</dbReference>
<dbReference type="RefSeq" id="WP_093140928.1">
    <property type="nucleotide sequence ID" value="NZ_FOXF01000008.1"/>
</dbReference>
<dbReference type="Gene3D" id="3.30.70.1430">
    <property type="entry name" value="Multidrug efflux transporter AcrB pore domain"/>
    <property type="match status" value="2"/>
</dbReference>
<dbReference type="Gene3D" id="1.20.1640.10">
    <property type="entry name" value="Multidrug efflux transporter AcrB transmembrane domain"/>
    <property type="match status" value="2"/>
</dbReference>